<comment type="function">
    <text evidence="13">Acts as a negative regulator of G1 to S cell cycle phase progression by inhibiting cyclin-dependent kinases. Inhibitory effects are additive with GADD45 proteins but also occur in the absence of GADD45 proteins. Acts as a repressor of the orphan nuclear receptor NR4A1 by inhibiting AB domain-mediated transcriptional activity. May be involved in the hormone-mediated regulation of NR4A1 transcriptional activity. May play a role in mitochondrial protein synthesis.</text>
</comment>
<dbReference type="PANTHER" id="PTHR31761:SF1">
    <property type="entry name" value="LARGE RIBOSOMAL SUBUNIT PROTEIN ML64"/>
    <property type="match status" value="1"/>
</dbReference>
<protein>
    <recommendedName>
        <fullName evidence="11">Large ribosomal subunit protein mL64</fullName>
    </recommendedName>
    <alternativeName>
        <fullName evidence="10">39S ribosomal protein L59, mitochondrial</fullName>
    </alternativeName>
    <alternativeName>
        <fullName evidence="12">Growth arrest and DNA damage-inducible proteins-interacting protein 1</fullName>
    </alternativeName>
</protein>
<accession>A0A553NXK9</accession>
<dbReference type="AlphaFoldDB" id="A0A553NXK9"/>
<dbReference type="PANTHER" id="PTHR31761">
    <property type="entry name" value="GROWTH ARREST AND DNA DAMAGE-INDUCIBLE PROTEINS-INTERACTING PROTEIN 1 GADD45GIP1"/>
    <property type="match status" value="1"/>
</dbReference>
<dbReference type="Gene3D" id="6.10.280.120">
    <property type="entry name" value="Growth arrest and DNA-damage-inducible proteins-interacting protein 1"/>
    <property type="match status" value="1"/>
</dbReference>
<feature type="coiled-coil region" evidence="14">
    <location>
        <begin position="237"/>
        <end position="291"/>
    </location>
</feature>
<dbReference type="Proteomes" id="UP000318571">
    <property type="component" value="Chromosome 9"/>
</dbReference>
<feature type="compositionally biased region" description="Low complexity" evidence="15">
    <location>
        <begin position="338"/>
        <end position="349"/>
    </location>
</feature>
<evidence type="ECO:0000256" key="5">
    <source>
        <dbReference type="ARBA" id="ARBA00023054"/>
    </source>
</evidence>
<keyword evidence="17" id="KW-1185">Reference proteome</keyword>
<evidence type="ECO:0000313" key="16">
    <source>
        <dbReference type="EMBL" id="TRY70147.1"/>
    </source>
</evidence>
<comment type="caution">
    <text evidence="16">The sequence shown here is derived from an EMBL/GenBank/DDBJ whole genome shotgun (WGS) entry which is preliminary data.</text>
</comment>
<evidence type="ECO:0000256" key="4">
    <source>
        <dbReference type="ARBA" id="ARBA00022980"/>
    </source>
</evidence>
<evidence type="ECO:0000256" key="8">
    <source>
        <dbReference type="ARBA" id="ARBA00023274"/>
    </source>
</evidence>
<dbReference type="InterPro" id="IPR018472">
    <property type="entry name" value="Ribosomal_mL64"/>
</dbReference>
<keyword evidence="7" id="KW-0539">Nucleus</keyword>
<sequence>MTPTKTLDRNHRNLSGLLLFILSYPSIHAWIPVCYSNDCLTPDSHFNPIEREVMTRLLLGLRPIALRSWRPRHLSRHRGLEAQSQDPGPPSSPPSSPPKPSLFNRFFRSRQQSQVEEALDDEFQLQEDYHRELEYEQRRTHLQRIRNKSGLRASDRRQLLGHAPLTGLSLIYNDEQRSPRYQRGLWGRYGTQATGLHPGVAWPNARELHEAQEYERVLYDGKSLKQLMQEDRESHRQSELERQRREEEVEAKFLVMERQIKQAEAKVEQRLQMAQKEKAKREAILAEMRQEYGYDVDPSLPQFAEDYAQREKILSKQSKGDKKKVYEDKKTKSKVQAKSGNESESSTTSSGGGGGSSEKSGE</sequence>
<evidence type="ECO:0000256" key="7">
    <source>
        <dbReference type="ARBA" id="ARBA00023242"/>
    </source>
</evidence>
<evidence type="ECO:0000256" key="10">
    <source>
        <dbReference type="ARBA" id="ARBA00030700"/>
    </source>
</evidence>
<dbReference type="EMBL" id="VCGU01000009">
    <property type="protein sequence ID" value="TRY70147.1"/>
    <property type="molecule type" value="Genomic_DNA"/>
</dbReference>
<evidence type="ECO:0000256" key="12">
    <source>
        <dbReference type="ARBA" id="ARBA00035485"/>
    </source>
</evidence>
<organism evidence="16 17">
    <name type="scientific">Tigriopus californicus</name>
    <name type="common">Marine copepod</name>
    <dbReference type="NCBI Taxonomy" id="6832"/>
    <lineage>
        <taxon>Eukaryota</taxon>
        <taxon>Metazoa</taxon>
        <taxon>Ecdysozoa</taxon>
        <taxon>Arthropoda</taxon>
        <taxon>Crustacea</taxon>
        <taxon>Multicrustacea</taxon>
        <taxon>Hexanauplia</taxon>
        <taxon>Copepoda</taxon>
        <taxon>Harpacticoida</taxon>
        <taxon>Harpacticidae</taxon>
        <taxon>Tigriopus</taxon>
    </lineage>
</organism>
<feature type="region of interest" description="Disordered" evidence="15">
    <location>
        <begin position="307"/>
        <end position="362"/>
    </location>
</feature>
<evidence type="ECO:0000256" key="2">
    <source>
        <dbReference type="ARBA" id="ARBA00004173"/>
    </source>
</evidence>
<dbReference type="InterPro" id="IPR043035">
    <property type="entry name" value="Ribosomal_mL64_sf"/>
</dbReference>
<dbReference type="GO" id="GO:0005840">
    <property type="term" value="C:ribosome"/>
    <property type="evidence" value="ECO:0007669"/>
    <property type="project" value="UniProtKB-KW"/>
</dbReference>
<evidence type="ECO:0000256" key="15">
    <source>
        <dbReference type="SAM" id="MobiDB-lite"/>
    </source>
</evidence>
<feature type="compositionally biased region" description="Basic and acidic residues" evidence="15">
    <location>
        <begin position="307"/>
        <end position="330"/>
    </location>
</feature>
<feature type="region of interest" description="Disordered" evidence="15">
    <location>
        <begin position="75"/>
        <end position="102"/>
    </location>
</feature>
<feature type="compositionally biased region" description="Pro residues" evidence="15">
    <location>
        <begin position="87"/>
        <end position="100"/>
    </location>
</feature>
<name>A0A553NXK9_TIGCA</name>
<evidence type="ECO:0000256" key="11">
    <source>
        <dbReference type="ARBA" id="ARBA00035184"/>
    </source>
</evidence>
<gene>
    <name evidence="16" type="ORF">TCAL_08253</name>
</gene>
<keyword evidence="6" id="KW-0496">Mitochondrion</keyword>
<keyword evidence="4" id="KW-0689">Ribosomal protein</keyword>
<evidence type="ECO:0000256" key="13">
    <source>
        <dbReference type="ARBA" id="ARBA00060144"/>
    </source>
</evidence>
<keyword evidence="8" id="KW-0687">Ribonucleoprotein</keyword>
<dbReference type="GO" id="GO:1990904">
    <property type="term" value="C:ribonucleoprotein complex"/>
    <property type="evidence" value="ECO:0007669"/>
    <property type="project" value="UniProtKB-KW"/>
</dbReference>
<evidence type="ECO:0000256" key="3">
    <source>
        <dbReference type="ARBA" id="ARBA00005421"/>
    </source>
</evidence>
<comment type="subcellular location">
    <subcellularLocation>
        <location evidence="2">Mitochondrion</location>
    </subcellularLocation>
    <subcellularLocation>
        <location evidence="1">Nucleus</location>
    </subcellularLocation>
</comment>
<keyword evidence="5 14" id="KW-0175">Coiled coil</keyword>
<comment type="similarity">
    <text evidence="3">Belongs to the mitochondrion-specific ribosomal protein mL64 family.</text>
</comment>
<keyword evidence="9" id="KW-0131">Cell cycle</keyword>
<dbReference type="GO" id="GO:0005739">
    <property type="term" value="C:mitochondrion"/>
    <property type="evidence" value="ECO:0007669"/>
    <property type="project" value="UniProtKB-SubCell"/>
</dbReference>
<evidence type="ECO:0000256" key="6">
    <source>
        <dbReference type="ARBA" id="ARBA00023128"/>
    </source>
</evidence>
<reference evidence="16 17" key="1">
    <citation type="journal article" date="2018" name="Nat. Ecol. Evol.">
        <title>Genomic signatures of mitonuclear coevolution across populations of Tigriopus californicus.</title>
        <authorList>
            <person name="Barreto F.S."/>
            <person name="Watson E.T."/>
            <person name="Lima T.G."/>
            <person name="Willett C.S."/>
            <person name="Edmands S."/>
            <person name="Li W."/>
            <person name="Burton R.S."/>
        </authorList>
    </citation>
    <scope>NUCLEOTIDE SEQUENCE [LARGE SCALE GENOMIC DNA]</scope>
    <source>
        <strain evidence="16 17">San Diego</strain>
    </source>
</reference>
<evidence type="ECO:0000256" key="1">
    <source>
        <dbReference type="ARBA" id="ARBA00004123"/>
    </source>
</evidence>
<dbReference type="Pfam" id="PF10147">
    <property type="entry name" value="CR6_interact"/>
    <property type="match status" value="1"/>
</dbReference>
<evidence type="ECO:0000313" key="17">
    <source>
        <dbReference type="Proteomes" id="UP000318571"/>
    </source>
</evidence>
<evidence type="ECO:0000256" key="14">
    <source>
        <dbReference type="SAM" id="Coils"/>
    </source>
</evidence>
<dbReference type="STRING" id="6832.A0A553NXK9"/>
<proteinExistence type="inferred from homology"/>
<dbReference type="GO" id="GO:0005634">
    <property type="term" value="C:nucleus"/>
    <property type="evidence" value="ECO:0007669"/>
    <property type="project" value="UniProtKB-SubCell"/>
</dbReference>
<evidence type="ECO:0000256" key="9">
    <source>
        <dbReference type="ARBA" id="ARBA00023306"/>
    </source>
</evidence>